<dbReference type="PANTHER" id="PTHR46888:SF1">
    <property type="entry name" value="RIBONUCLEASE H"/>
    <property type="match status" value="1"/>
</dbReference>
<organism evidence="1 2">
    <name type="scientific">Trichonephila clavipes</name>
    <name type="common">Golden silk orbweaver</name>
    <name type="synonym">Nephila clavipes</name>
    <dbReference type="NCBI Taxonomy" id="2585209"/>
    <lineage>
        <taxon>Eukaryota</taxon>
        <taxon>Metazoa</taxon>
        <taxon>Ecdysozoa</taxon>
        <taxon>Arthropoda</taxon>
        <taxon>Chelicerata</taxon>
        <taxon>Arachnida</taxon>
        <taxon>Araneae</taxon>
        <taxon>Araneomorphae</taxon>
        <taxon>Entelegynae</taxon>
        <taxon>Araneoidea</taxon>
        <taxon>Nephilidae</taxon>
        <taxon>Trichonephila</taxon>
    </lineage>
</organism>
<comment type="caution">
    <text evidence="1">The sequence shown here is derived from an EMBL/GenBank/DDBJ whole genome shotgun (WGS) entry which is preliminary data.</text>
</comment>
<gene>
    <name evidence="1" type="primary">Tf2-6_56</name>
    <name evidence="1" type="ORF">TNCV_2045241</name>
</gene>
<evidence type="ECO:0000313" key="1">
    <source>
        <dbReference type="EMBL" id="GFY18115.1"/>
    </source>
</evidence>
<reference evidence="1" key="1">
    <citation type="submission" date="2020-08" db="EMBL/GenBank/DDBJ databases">
        <title>Multicomponent nature underlies the extraordinary mechanical properties of spider dragline silk.</title>
        <authorList>
            <person name="Kono N."/>
            <person name="Nakamura H."/>
            <person name="Mori M."/>
            <person name="Yoshida Y."/>
            <person name="Ohtoshi R."/>
            <person name="Malay A.D."/>
            <person name="Moran D.A.P."/>
            <person name="Tomita M."/>
            <person name="Numata K."/>
            <person name="Arakawa K."/>
        </authorList>
    </citation>
    <scope>NUCLEOTIDE SEQUENCE</scope>
</reference>
<proteinExistence type="predicted"/>
<dbReference type="AlphaFoldDB" id="A0A8X6SUP3"/>
<protein>
    <submittedName>
        <fullName evidence="1">Transposon Tf2-6 polyprotein</fullName>
    </submittedName>
</protein>
<accession>A0A8X6SUP3</accession>
<sequence length="270" mass="32063">MYFLLKGKREDLLELATELGLEATVDMTKSMLKNLITKSAGYDEEDTKLMYEGIVEERKKRELLEERKRWDNLELEKLRIEAQIGLNQEIMSRNNRTPSNELNKLPHKFDMKEDISLYLILFERQACMMEVPKEFWVSHLLGLLPQEITQLIAREPEQEAREYNHIEGLDVNTFDKLRDLMIADQMKKRAPVEFKERHLDEWPSINCPVELAERLEEFDDVRRTLKQKTHTLTPVRKPDIRGSNQAENFRKLDHHNTRRTGNFSILKKDI</sequence>
<dbReference type="EMBL" id="BMAU01021348">
    <property type="protein sequence ID" value="GFY18115.1"/>
    <property type="molecule type" value="Genomic_DNA"/>
</dbReference>
<dbReference type="Proteomes" id="UP000887159">
    <property type="component" value="Unassembled WGS sequence"/>
</dbReference>
<dbReference type="PANTHER" id="PTHR46888">
    <property type="entry name" value="ZINC KNUCKLE DOMAINCONTAINING PROTEIN-RELATED"/>
    <property type="match status" value="1"/>
</dbReference>
<evidence type="ECO:0000313" key="2">
    <source>
        <dbReference type="Proteomes" id="UP000887159"/>
    </source>
</evidence>
<keyword evidence="2" id="KW-1185">Reference proteome</keyword>
<name>A0A8X6SUP3_TRICX</name>